<protein>
    <submittedName>
        <fullName evidence="1">Uncharacterized protein</fullName>
    </submittedName>
</protein>
<keyword evidence="2" id="KW-1185">Reference proteome</keyword>
<gene>
    <name evidence="1" type="ORF">RUM44_008667</name>
</gene>
<reference evidence="1 2" key="1">
    <citation type="submission" date="2023-09" db="EMBL/GenBank/DDBJ databases">
        <title>Genomes of two closely related lineages of the louse Polyplax serrata with different host specificities.</title>
        <authorList>
            <person name="Martinu J."/>
            <person name="Tarabai H."/>
            <person name="Stefka J."/>
            <person name="Hypsa V."/>
        </authorList>
    </citation>
    <scope>NUCLEOTIDE SEQUENCE [LARGE SCALE GENOMIC DNA]</scope>
    <source>
        <strain evidence="1">98ZLc_SE</strain>
    </source>
</reference>
<proteinExistence type="predicted"/>
<organism evidence="1 2">
    <name type="scientific">Polyplax serrata</name>
    <name type="common">Common mouse louse</name>
    <dbReference type="NCBI Taxonomy" id="468196"/>
    <lineage>
        <taxon>Eukaryota</taxon>
        <taxon>Metazoa</taxon>
        <taxon>Ecdysozoa</taxon>
        <taxon>Arthropoda</taxon>
        <taxon>Hexapoda</taxon>
        <taxon>Insecta</taxon>
        <taxon>Pterygota</taxon>
        <taxon>Neoptera</taxon>
        <taxon>Paraneoptera</taxon>
        <taxon>Psocodea</taxon>
        <taxon>Troctomorpha</taxon>
        <taxon>Phthiraptera</taxon>
        <taxon>Anoplura</taxon>
        <taxon>Polyplacidae</taxon>
        <taxon>Polyplax</taxon>
    </lineage>
</organism>
<dbReference type="EMBL" id="JAWJWF010000002">
    <property type="protein sequence ID" value="KAK6638238.1"/>
    <property type="molecule type" value="Genomic_DNA"/>
</dbReference>
<comment type="caution">
    <text evidence="1">The sequence shown here is derived from an EMBL/GenBank/DDBJ whole genome shotgun (WGS) entry which is preliminary data.</text>
</comment>
<evidence type="ECO:0000313" key="1">
    <source>
        <dbReference type="EMBL" id="KAK6638238.1"/>
    </source>
</evidence>
<evidence type="ECO:0000313" key="2">
    <source>
        <dbReference type="Proteomes" id="UP001359485"/>
    </source>
</evidence>
<sequence length="80" mass="9444">MSWLRRTGNDTCRVKKRWCRCKHEYSAVKVTRSPANFFFAKALITRSEISDKCTESVNCERVLSDWNKRTESLRKGSRRA</sequence>
<dbReference type="Proteomes" id="UP001359485">
    <property type="component" value="Unassembled WGS sequence"/>
</dbReference>
<accession>A0ABR1B8W7</accession>
<name>A0ABR1B8W7_POLSC</name>